<dbReference type="SUPFAM" id="SSF52507">
    <property type="entry name" value="Homo-oligomeric flavin-containing Cys decarboxylases, HFCD"/>
    <property type="match status" value="1"/>
</dbReference>
<dbReference type="InterPro" id="IPR003382">
    <property type="entry name" value="Flavoprotein"/>
</dbReference>
<sequence length="191" mass="20653">MKIVVGITGASGLPLSSRLIDVLRQNSNIHVHVVASEGALLVAREEPCTYPDLKPCDLVKYIKSMGVGIDVSLSSMYASSSNVPDKVVIVPASMKSVASISLGLANTLPTRVALNALRMGRELVLVPRETPLGSIELGHLYKLSTLGVKIVPPIPAFYPNPSSILDIIDFIVGKILDVMKIDHNLYKRYKH</sequence>
<evidence type="ECO:0000256" key="3">
    <source>
        <dbReference type="ARBA" id="ARBA00022643"/>
    </source>
</evidence>
<protein>
    <submittedName>
        <fullName evidence="6">Aromatic acid decarboxylase</fullName>
    </submittedName>
</protein>
<keyword evidence="4" id="KW-0808">Transferase</keyword>
<reference evidence="6 7" key="1">
    <citation type="submission" date="2013-11" db="EMBL/GenBank/DDBJ databases">
        <title>Comparative genomics of Ignicoccus.</title>
        <authorList>
            <person name="Podar M."/>
        </authorList>
    </citation>
    <scope>NUCLEOTIDE SEQUENCE [LARGE SCALE GENOMIC DNA]</scope>
    <source>
        <strain evidence="6 7">DSM 13165</strain>
    </source>
</reference>
<dbReference type="Gene3D" id="3.40.50.1950">
    <property type="entry name" value="Flavin prenyltransferase-like"/>
    <property type="match status" value="1"/>
</dbReference>
<name>A0A0U3F6H8_9CREN</name>
<dbReference type="Proteomes" id="UP000060778">
    <property type="component" value="Chromosome"/>
</dbReference>
<dbReference type="InterPro" id="IPR036551">
    <property type="entry name" value="Flavin_trans-like"/>
</dbReference>
<proteinExistence type="predicted"/>
<dbReference type="STRING" id="940295.EYM_03590"/>
<evidence type="ECO:0000256" key="4">
    <source>
        <dbReference type="ARBA" id="ARBA00022679"/>
    </source>
</evidence>
<evidence type="ECO:0000313" key="7">
    <source>
        <dbReference type="Proteomes" id="UP000060778"/>
    </source>
</evidence>
<evidence type="ECO:0000313" key="6">
    <source>
        <dbReference type="EMBL" id="ALU11672.1"/>
    </source>
</evidence>
<evidence type="ECO:0000256" key="2">
    <source>
        <dbReference type="ARBA" id="ARBA00022630"/>
    </source>
</evidence>
<dbReference type="KEGG" id="iis:EYM_03590"/>
<evidence type="ECO:0000256" key="1">
    <source>
        <dbReference type="ARBA" id="ARBA00022602"/>
    </source>
</evidence>
<dbReference type="Pfam" id="PF02441">
    <property type="entry name" value="Flavoprotein"/>
    <property type="match status" value="1"/>
</dbReference>
<dbReference type="PATRIC" id="fig|940295.4.peg.696"/>
<dbReference type="RefSeq" id="WP_075049693.1">
    <property type="nucleotide sequence ID" value="NZ_CP006867.1"/>
</dbReference>
<organism evidence="6 7">
    <name type="scientific">Ignicoccus islandicus DSM 13165</name>
    <dbReference type="NCBI Taxonomy" id="940295"/>
    <lineage>
        <taxon>Archaea</taxon>
        <taxon>Thermoproteota</taxon>
        <taxon>Thermoprotei</taxon>
        <taxon>Desulfurococcales</taxon>
        <taxon>Desulfurococcaceae</taxon>
        <taxon>Ignicoccus</taxon>
    </lineage>
</organism>
<accession>A0A0U3F6H8</accession>
<evidence type="ECO:0000259" key="5">
    <source>
        <dbReference type="Pfam" id="PF02441"/>
    </source>
</evidence>
<dbReference type="NCBIfam" id="TIGR00421">
    <property type="entry name" value="ubiX_pad"/>
    <property type="match status" value="1"/>
</dbReference>
<dbReference type="EMBL" id="CP006867">
    <property type="protein sequence ID" value="ALU11672.1"/>
    <property type="molecule type" value="Genomic_DNA"/>
</dbReference>
<feature type="domain" description="Flavoprotein" evidence="5">
    <location>
        <begin position="1"/>
        <end position="178"/>
    </location>
</feature>
<keyword evidence="2" id="KW-0285">Flavoprotein</keyword>
<dbReference type="InterPro" id="IPR004507">
    <property type="entry name" value="UbiX-like"/>
</dbReference>
<keyword evidence="1" id="KW-0637">Prenyltransferase</keyword>
<dbReference type="GO" id="GO:0004659">
    <property type="term" value="F:prenyltransferase activity"/>
    <property type="evidence" value="ECO:0007669"/>
    <property type="project" value="UniProtKB-KW"/>
</dbReference>
<keyword evidence="7" id="KW-1185">Reference proteome</keyword>
<keyword evidence="3" id="KW-0288">FMN</keyword>
<dbReference type="AlphaFoldDB" id="A0A0U3F6H8"/>
<gene>
    <name evidence="6" type="ORF">EYM_03590</name>
</gene>
<dbReference type="GeneID" id="30680111"/>
<dbReference type="OrthoDB" id="9540at2157"/>